<evidence type="ECO:0000313" key="1">
    <source>
        <dbReference type="EMBL" id="WRQ89631.1"/>
    </source>
</evidence>
<sequence length="168" mass="19071">MTKLAREDLRRLHLVNALFAHVTGQDLYLAEQIKSAITFSLAEFEAQTREHPEFAAQYDAAFNNAAAKLLEDSFSHLPRHGFFHWDATSTLTAAEPLFARAELMTGLKRLTPFRESTLLVTNLRPAFLPPDKRQTPKRKERYAESLTYIRELAAARTAPSANLNLLFL</sequence>
<protein>
    <submittedName>
        <fullName evidence="1">Uncharacterized protein</fullName>
    </submittedName>
</protein>
<keyword evidence="2" id="KW-1185">Reference proteome</keyword>
<gene>
    <name evidence="1" type="ORF">K1X11_009435</name>
</gene>
<name>A0ABZ1CDG0_9BACT</name>
<dbReference type="Proteomes" id="UP000738431">
    <property type="component" value="Chromosome"/>
</dbReference>
<dbReference type="EMBL" id="CP139781">
    <property type="protein sequence ID" value="WRQ89631.1"/>
    <property type="molecule type" value="Genomic_DNA"/>
</dbReference>
<proteinExistence type="predicted"/>
<dbReference type="RefSeq" id="WP_221029684.1">
    <property type="nucleotide sequence ID" value="NZ_CP139781.1"/>
</dbReference>
<accession>A0ABZ1CDG0</accession>
<evidence type="ECO:0000313" key="2">
    <source>
        <dbReference type="Proteomes" id="UP000738431"/>
    </source>
</evidence>
<reference evidence="1 2" key="2">
    <citation type="submission" date="2023-12" db="EMBL/GenBank/DDBJ databases">
        <title>Description of an unclassified Opitutus bacterium of Verrucomicrobiota.</title>
        <authorList>
            <person name="Zhang D.-F."/>
        </authorList>
    </citation>
    <scope>NUCLEOTIDE SEQUENCE [LARGE SCALE GENOMIC DNA]</scope>
    <source>
        <strain evidence="1 2">WL0086</strain>
    </source>
</reference>
<organism evidence="1 2">
    <name type="scientific">Actomonas aquatica</name>
    <dbReference type="NCBI Taxonomy" id="2866162"/>
    <lineage>
        <taxon>Bacteria</taxon>
        <taxon>Pseudomonadati</taxon>
        <taxon>Verrucomicrobiota</taxon>
        <taxon>Opitutia</taxon>
        <taxon>Opitutales</taxon>
        <taxon>Opitutaceae</taxon>
        <taxon>Actomonas</taxon>
    </lineage>
</organism>
<reference evidence="1 2" key="1">
    <citation type="submission" date="2021-08" db="EMBL/GenBank/DDBJ databases">
        <authorList>
            <person name="Zhang D."/>
            <person name="Zhang A."/>
            <person name="Wang L."/>
        </authorList>
    </citation>
    <scope>NUCLEOTIDE SEQUENCE [LARGE SCALE GENOMIC DNA]</scope>
    <source>
        <strain evidence="1 2">WL0086</strain>
    </source>
</reference>